<evidence type="ECO:0000313" key="1">
    <source>
        <dbReference type="EMBL" id="EFP77971.1"/>
    </source>
</evidence>
<reference evidence="2" key="2">
    <citation type="journal article" date="2011" name="Proc. Natl. Acad. Sci. U.S.A.">
        <title>Obligate biotrophy features unraveled by the genomic analysis of rust fungi.</title>
        <authorList>
            <person name="Duplessis S."/>
            <person name="Cuomo C.A."/>
            <person name="Lin Y.-C."/>
            <person name="Aerts A."/>
            <person name="Tisserant E."/>
            <person name="Veneault-Fourrey C."/>
            <person name="Joly D.L."/>
            <person name="Hacquard S."/>
            <person name="Amselem J."/>
            <person name="Cantarel B.L."/>
            <person name="Chiu R."/>
            <person name="Coutinho P.M."/>
            <person name="Feau N."/>
            <person name="Field M."/>
            <person name="Frey P."/>
            <person name="Gelhaye E."/>
            <person name="Goldberg J."/>
            <person name="Grabherr M.G."/>
            <person name="Kodira C.D."/>
            <person name="Kohler A."/>
            <person name="Kuees U."/>
            <person name="Lindquist E.A."/>
            <person name="Lucas S.M."/>
            <person name="Mago R."/>
            <person name="Mauceli E."/>
            <person name="Morin E."/>
            <person name="Murat C."/>
            <person name="Pangilinan J.L."/>
            <person name="Park R."/>
            <person name="Pearson M."/>
            <person name="Quesneville H."/>
            <person name="Rouhier N."/>
            <person name="Sakthikumar S."/>
            <person name="Salamov A.A."/>
            <person name="Schmutz J."/>
            <person name="Selles B."/>
            <person name="Shapiro H."/>
            <person name="Tanguay P."/>
            <person name="Tuskan G.A."/>
            <person name="Henrissat B."/>
            <person name="Van de Peer Y."/>
            <person name="Rouze P."/>
            <person name="Ellis J.G."/>
            <person name="Dodds P.N."/>
            <person name="Schein J.E."/>
            <person name="Zhong S."/>
            <person name="Hamelin R.C."/>
            <person name="Grigoriev I.V."/>
            <person name="Szabo L.J."/>
            <person name="Martin F."/>
        </authorList>
    </citation>
    <scope>NUCLEOTIDE SEQUENCE [LARGE SCALE GENOMIC DNA]</scope>
    <source>
        <strain evidence="2">CRL 75-36-700-3 / race SCCL</strain>
    </source>
</reference>
<dbReference type="OrthoDB" id="10368306at2759"/>
<organism evidence="1 2">
    <name type="scientific">Puccinia graminis f. sp. tritici (strain CRL 75-36-700-3 / race SCCL)</name>
    <name type="common">Black stem rust fungus</name>
    <dbReference type="NCBI Taxonomy" id="418459"/>
    <lineage>
        <taxon>Eukaryota</taxon>
        <taxon>Fungi</taxon>
        <taxon>Dikarya</taxon>
        <taxon>Basidiomycota</taxon>
        <taxon>Pucciniomycotina</taxon>
        <taxon>Pucciniomycetes</taxon>
        <taxon>Pucciniales</taxon>
        <taxon>Pucciniaceae</taxon>
        <taxon>Puccinia</taxon>
    </lineage>
</organism>
<dbReference type="EMBL" id="DS178269">
    <property type="protein sequence ID" value="EFP77971.1"/>
    <property type="molecule type" value="Genomic_DNA"/>
</dbReference>
<gene>
    <name evidence="1" type="ORF">PGTG_03927</name>
</gene>
<evidence type="ECO:0000313" key="2">
    <source>
        <dbReference type="Proteomes" id="UP000008783"/>
    </source>
</evidence>
<dbReference type="InParanoid" id="E3K0Z6"/>
<proteinExistence type="predicted"/>
<dbReference type="Proteomes" id="UP000008783">
    <property type="component" value="Unassembled WGS sequence"/>
</dbReference>
<protein>
    <submittedName>
        <fullName evidence="1">Uncharacterized protein</fullName>
    </submittedName>
</protein>
<accession>E3K0Z6</accession>
<dbReference type="GeneID" id="10541279"/>
<dbReference type="HOGENOM" id="CLU_1816749_0_0_1"/>
<dbReference type="AlphaFoldDB" id="E3K0Z6"/>
<dbReference type="VEuPathDB" id="FungiDB:PGTG_03927"/>
<dbReference type="KEGG" id="pgr:PGTG_03927"/>
<sequence length="142" mass="16320">MAFVKVKSVEIFHRKYVPAKDSHRQPPGNSNVEFYDSGLQLFGRISRLFKDSVTNTVWFLIRPFATLNRWDEPKNPYKDHPQLNTRLLYANKLGRELVIHHSRVVGHIAILENEEGTFGVNKETISAVSLGNIAWSQDIESE</sequence>
<dbReference type="RefSeq" id="XP_003322390.1">
    <property type="nucleotide sequence ID" value="XM_003322342.1"/>
</dbReference>
<name>E3K0Z6_PUCGT</name>
<keyword evidence="2" id="KW-1185">Reference proteome</keyword>
<reference key="1">
    <citation type="submission" date="2007-01" db="EMBL/GenBank/DDBJ databases">
        <title>The Genome Sequence of Puccinia graminis f. sp. tritici Strain CRL 75-36-700-3.</title>
        <authorList>
            <consortium name="The Broad Institute Genome Sequencing Platform"/>
            <person name="Birren B."/>
            <person name="Lander E."/>
            <person name="Galagan J."/>
            <person name="Nusbaum C."/>
            <person name="Devon K."/>
            <person name="Cuomo C."/>
            <person name="Jaffe D."/>
            <person name="Butler J."/>
            <person name="Alvarez P."/>
            <person name="Gnerre S."/>
            <person name="Grabherr M."/>
            <person name="Mauceli E."/>
            <person name="Brockman W."/>
            <person name="Young S."/>
            <person name="LaButti K."/>
            <person name="Sykes S."/>
            <person name="DeCaprio D."/>
            <person name="Crawford M."/>
            <person name="Koehrsen M."/>
            <person name="Engels R."/>
            <person name="Montgomery P."/>
            <person name="Pearson M."/>
            <person name="Howarth C."/>
            <person name="Larson L."/>
            <person name="White J."/>
            <person name="Zeng Q."/>
            <person name="Kodira C."/>
            <person name="Yandava C."/>
            <person name="Alvarado L."/>
            <person name="O'Leary S."/>
            <person name="Szabo L."/>
            <person name="Dean R."/>
            <person name="Schein J."/>
        </authorList>
    </citation>
    <scope>NUCLEOTIDE SEQUENCE</scope>
    <source>
        <strain>CRL 75-36-700-3</strain>
    </source>
</reference>